<accession>A0A0D9WN09</accession>
<protein>
    <recommendedName>
        <fullName evidence="1">F-box domain-containing protein</fullName>
    </recommendedName>
</protein>
<reference evidence="2" key="3">
    <citation type="submission" date="2015-04" db="UniProtKB">
        <authorList>
            <consortium name="EnsemblPlants"/>
        </authorList>
    </citation>
    <scope>IDENTIFICATION</scope>
</reference>
<reference evidence="2 3" key="1">
    <citation type="submission" date="2012-08" db="EMBL/GenBank/DDBJ databases">
        <title>Oryza genome evolution.</title>
        <authorList>
            <person name="Wing R.A."/>
        </authorList>
    </citation>
    <scope>NUCLEOTIDE SEQUENCE</scope>
</reference>
<dbReference type="STRING" id="77586.A0A0D9WN09"/>
<dbReference type="Gramene" id="LPERR06G06000.1">
    <property type="protein sequence ID" value="LPERR06G06000.1"/>
    <property type="gene ID" value="LPERR06G06000"/>
</dbReference>
<dbReference type="InterPro" id="IPR032675">
    <property type="entry name" value="LRR_dom_sf"/>
</dbReference>
<dbReference type="Gene3D" id="3.80.10.10">
    <property type="entry name" value="Ribonuclease Inhibitor"/>
    <property type="match status" value="1"/>
</dbReference>
<dbReference type="InterPro" id="IPR055357">
    <property type="entry name" value="LRR_At1g61320_AtMIF1"/>
</dbReference>
<sequence length="373" mass="42495">MEKDLVRRAKRLKSYHQETILKKTRSHVQLQDLPGDLLSTILSKLPLKDAVRTGVLSSKWKDAWKVCPKLKFDGGMVCGGQQCTQKFIDIVNAVMKQHQTPINFLGHANQYRFPFELLDDESISRLQHIQLSYTSFELPTQFSGFINLTTLDLHLIRVTKKVLQDMLSNCINLEWLSMVRCHLNDELKVARPLSNLLYLRVAHCKITKIELNAMKLRTFVFRGMLHPIDLGQAPELKDTSLHFFCSATLQHAFTALATLLPSVQNLTFRANVSLEFNTVLAFTHRGLGPVKRLPRCPHSYLKNVHITGYVGSIGEIEPLVYIVENAAALEQLTIKTEDELGDQGKRILSFHIHELETRWLHGLISPNTKLCIV</sequence>
<evidence type="ECO:0000259" key="1">
    <source>
        <dbReference type="PROSITE" id="PS50181"/>
    </source>
</evidence>
<name>A0A0D9WN09_9ORYZ</name>
<dbReference type="Proteomes" id="UP000032180">
    <property type="component" value="Chromosome 6"/>
</dbReference>
<dbReference type="SUPFAM" id="SSF52058">
    <property type="entry name" value="L domain-like"/>
    <property type="match status" value="1"/>
</dbReference>
<reference evidence="3" key="2">
    <citation type="submission" date="2013-12" db="EMBL/GenBank/DDBJ databases">
        <authorList>
            <person name="Yu Y."/>
            <person name="Lee S."/>
            <person name="de Baynast K."/>
            <person name="Wissotski M."/>
            <person name="Liu L."/>
            <person name="Talag J."/>
            <person name="Goicoechea J."/>
            <person name="Angelova A."/>
            <person name="Jetty R."/>
            <person name="Kudrna D."/>
            <person name="Golser W."/>
            <person name="Rivera L."/>
            <person name="Zhang J."/>
            <person name="Wing R."/>
        </authorList>
    </citation>
    <scope>NUCLEOTIDE SEQUENCE</scope>
</reference>
<dbReference type="Pfam" id="PF23622">
    <property type="entry name" value="LRR_At1g61320_AtMIF1"/>
    <property type="match status" value="1"/>
</dbReference>
<feature type="domain" description="F-box" evidence="1">
    <location>
        <begin position="27"/>
        <end position="62"/>
    </location>
</feature>
<dbReference type="InterPro" id="IPR036047">
    <property type="entry name" value="F-box-like_dom_sf"/>
</dbReference>
<evidence type="ECO:0000313" key="2">
    <source>
        <dbReference type="EnsemblPlants" id="LPERR06G06000.1"/>
    </source>
</evidence>
<dbReference type="AlphaFoldDB" id="A0A0D9WN09"/>
<dbReference type="InterPro" id="IPR006566">
    <property type="entry name" value="FBD"/>
</dbReference>
<dbReference type="PANTHER" id="PTHR34145:SF57">
    <property type="entry name" value="F-BOX DOMAIN-CONTAINING PROTEIN"/>
    <property type="match status" value="1"/>
</dbReference>
<organism evidence="2 3">
    <name type="scientific">Leersia perrieri</name>
    <dbReference type="NCBI Taxonomy" id="77586"/>
    <lineage>
        <taxon>Eukaryota</taxon>
        <taxon>Viridiplantae</taxon>
        <taxon>Streptophyta</taxon>
        <taxon>Embryophyta</taxon>
        <taxon>Tracheophyta</taxon>
        <taxon>Spermatophyta</taxon>
        <taxon>Magnoliopsida</taxon>
        <taxon>Liliopsida</taxon>
        <taxon>Poales</taxon>
        <taxon>Poaceae</taxon>
        <taxon>BOP clade</taxon>
        <taxon>Oryzoideae</taxon>
        <taxon>Oryzeae</taxon>
        <taxon>Oryzinae</taxon>
        <taxon>Leersia</taxon>
    </lineage>
</organism>
<dbReference type="EnsemblPlants" id="LPERR06G06000.1">
    <property type="protein sequence ID" value="LPERR06G06000.1"/>
    <property type="gene ID" value="LPERR06G06000"/>
</dbReference>
<dbReference type="CDD" id="cd22160">
    <property type="entry name" value="F-box_AtFBL13-like"/>
    <property type="match status" value="1"/>
</dbReference>
<dbReference type="InterPro" id="IPR053772">
    <property type="entry name" value="At1g61320/At1g61330-like"/>
</dbReference>
<dbReference type="SUPFAM" id="SSF81383">
    <property type="entry name" value="F-box domain"/>
    <property type="match status" value="1"/>
</dbReference>
<dbReference type="SMART" id="SM00256">
    <property type="entry name" value="FBOX"/>
    <property type="match status" value="1"/>
</dbReference>
<dbReference type="InterPro" id="IPR053781">
    <property type="entry name" value="F-box_AtFBL13-like"/>
</dbReference>
<dbReference type="Pfam" id="PF08387">
    <property type="entry name" value="FBD"/>
    <property type="match status" value="1"/>
</dbReference>
<proteinExistence type="predicted"/>
<dbReference type="InterPro" id="IPR001810">
    <property type="entry name" value="F-box_dom"/>
</dbReference>
<dbReference type="PANTHER" id="PTHR34145">
    <property type="entry name" value="OS02G0105600 PROTEIN"/>
    <property type="match status" value="1"/>
</dbReference>
<dbReference type="Pfam" id="PF00646">
    <property type="entry name" value="F-box"/>
    <property type="match status" value="1"/>
</dbReference>
<keyword evidence="3" id="KW-1185">Reference proteome</keyword>
<dbReference type="PROSITE" id="PS50181">
    <property type="entry name" value="FBOX"/>
    <property type="match status" value="1"/>
</dbReference>
<dbReference type="HOGENOM" id="CLU_010721_3_0_1"/>
<dbReference type="eggNOG" id="ENOG502SVGM">
    <property type="taxonomic scope" value="Eukaryota"/>
</dbReference>
<evidence type="ECO:0000313" key="3">
    <source>
        <dbReference type="Proteomes" id="UP000032180"/>
    </source>
</evidence>